<feature type="transmembrane region" description="Helical" evidence="1">
    <location>
        <begin position="6"/>
        <end position="23"/>
    </location>
</feature>
<proteinExistence type="predicted"/>
<evidence type="ECO:0000256" key="1">
    <source>
        <dbReference type="SAM" id="Phobius"/>
    </source>
</evidence>
<reference evidence="2" key="1">
    <citation type="submission" date="2018-10" db="EMBL/GenBank/DDBJ databases">
        <title>Hidden diversity of soil giant viruses.</title>
        <authorList>
            <person name="Schulz F."/>
            <person name="Alteio L."/>
            <person name="Goudeau D."/>
            <person name="Ryan E.M."/>
            <person name="Malmstrom R.R."/>
            <person name="Blanchard J."/>
            <person name="Woyke T."/>
        </authorList>
    </citation>
    <scope>NUCLEOTIDE SEQUENCE</scope>
    <source>
        <strain evidence="2">HAV1</strain>
    </source>
</reference>
<keyword evidence="1" id="KW-1133">Transmembrane helix</keyword>
<sequence>MIDIGILEILIVILVCFVIFVCYQKRQVNLITGASMDLFSKDVIKNPEVPENVELFEKSKNYIRRERHGKKRMEVKPIFIEMMFHNDYRDTLTAFNDLTRQKQVFNQSNSPTEYTEMVPNDNEITFLIKQFIRELNKNVINNSAMRNSNSGWDELLPEEKVVSGWEKQQILLGLPKSLYEDPAPKNKIRLLKIDSAEKFATDQETKYVVQLIIQKLNVDDQMIVKISFVQDNLDSVNLDREFFDKHRGDRNVLIEEINVVGYLTSDDECEKKDFYNFKSLETGGIIDDHAVVKELTNKYKNKYIDDQIFAEAVLDKMSL</sequence>
<organism evidence="2">
    <name type="scientific">Harvfovirus sp</name>
    <dbReference type="NCBI Taxonomy" id="2487768"/>
    <lineage>
        <taxon>Viruses</taxon>
        <taxon>Varidnaviria</taxon>
        <taxon>Bamfordvirae</taxon>
        <taxon>Nucleocytoviricota</taxon>
        <taxon>Megaviricetes</taxon>
        <taxon>Imitervirales</taxon>
        <taxon>Mimiviridae</taxon>
        <taxon>Klosneuvirinae</taxon>
    </lineage>
</organism>
<protein>
    <submittedName>
        <fullName evidence="2">Uncharacterized protein</fullName>
    </submittedName>
</protein>
<gene>
    <name evidence="2" type="ORF">Harvfovirus11_10</name>
</gene>
<name>A0A3G5A155_9VIRU</name>
<evidence type="ECO:0000313" key="2">
    <source>
        <dbReference type="EMBL" id="AYV80948.1"/>
    </source>
</evidence>
<keyword evidence="1" id="KW-0472">Membrane</keyword>
<keyword evidence="1" id="KW-0812">Transmembrane</keyword>
<dbReference type="EMBL" id="MK072253">
    <property type="protein sequence ID" value="AYV80948.1"/>
    <property type="molecule type" value="Genomic_DNA"/>
</dbReference>
<accession>A0A3G5A155</accession>